<dbReference type="PIRSF" id="PIRSF000241">
    <property type="entry name" value="Urate_oxidase"/>
    <property type="match status" value="1"/>
</dbReference>
<dbReference type="EC" id="1.7.3.3" evidence="5 6"/>
<dbReference type="NCBIfam" id="TIGR03383">
    <property type="entry name" value="urate_oxi"/>
    <property type="match status" value="1"/>
</dbReference>
<comment type="caution">
    <text evidence="7">The sequence shown here is derived from an EMBL/GenBank/DDBJ whole genome shotgun (WGS) entry which is preliminary data.</text>
</comment>
<evidence type="ECO:0000313" key="7">
    <source>
        <dbReference type="EMBL" id="GMI36080.1"/>
    </source>
</evidence>
<comment type="catalytic activity">
    <reaction evidence="5 6">
        <text>urate + O2 + H2O = 5-hydroxyisourate + H2O2</text>
        <dbReference type="Rhea" id="RHEA:21368"/>
        <dbReference type="ChEBI" id="CHEBI:15377"/>
        <dbReference type="ChEBI" id="CHEBI:15379"/>
        <dbReference type="ChEBI" id="CHEBI:16240"/>
        <dbReference type="ChEBI" id="CHEBI:17775"/>
        <dbReference type="ChEBI" id="CHEBI:18072"/>
        <dbReference type="EC" id="1.7.3.3"/>
    </reaction>
</comment>
<accession>A0ABQ6MZ00</accession>
<dbReference type="PRINTS" id="PR00093">
    <property type="entry name" value="URICASE"/>
</dbReference>
<evidence type="ECO:0000256" key="3">
    <source>
        <dbReference type="ARBA" id="ARBA00022631"/>
    </source>
</evidence>
<comment type="similarity">
    <text evidence="2 5 6">Belongs to the uricase family.</text>
</comment>
<gene>
    <name evidence="7" type="ORF">TeGR_g10544</name>
</gene>
<protein>
    <recommendedName>
        <fullName evidence="5 6">Uricase</fullName>
        <ecNumber evidence="5 6">1.7.3.3</ecNumber>
    </recommendedName>
    <alternativeName>
        <fullName evidence="5">Urate oxidase</fullName>
    </alternativeName>
</protein>
<comment type="function">
    <text evidence="5 6">Catalyzes the oxidation of uric acid to 5-hydroxyisourate, which is further processed to form (S)-allantoin.</text>
</comment>
<dbReference type="SUPFAM" id="SSF55620">
    <property type="entry name" value="Tetrahydrobiopterin biosynthesis enzymes-like"/>
    <property type="match status" value="2"/>
</dbReference>
<evidence type="ECO:0000256" key="4">
    <source>
        <dbReference type="ARBA" id="ARBA00023002"/>
    </source>
</evidence>
<keyword evidence="3 5" id="KW-0659">Purine metabolism</keyword>
<organism evidence="7 8">
    <name type="scientific">Tetraparma gracilis</name>
    <dbReference type="NCBI Taxonomy" id="2962635"/>
    <lineage>
        <taxon>Eukaryota</taxon>
        <taxon>Sar</taxon>
        <taxon>Stramenopiles</taxon>
        <taxon>Ochrophyta</taxon>
        <taxon>Bolidophyceae</taxon>
        <taxon>Parmales</taxon>
        <taxon>Triparmaceae</taxon>
        <taxon>Tetraparma</taxon>
    </lineage>
</organism>
<evidence type="ECO:0000313" key="8">
    <source>
        <dbReference type="Proteomes" id="UP001165060"/>
    </source>
</evidence>
<comment type="subcellular location">
    <subcellularLocation>
        <location evidence="5">Peroxisome</location>
    </subcellularLocation>
</comment>
<evidence type="ECO:0000256" key="1">
    <source>
        <dbReference type="ARBA" id="ARBA00004831"/>
    </source>
</evidence>
<reference evidence="7 8" key="1">
    <citation type="journal article" date="2023" name="Commun. Biol.">
        <title>Genome analysis of Parmales, the sister group of diatoms, reveals the evolutionary specialization of diatoms from phago-mixotrophs to photoautotrophs.</title>
        <authorList>
            <person name="Ban H."/>
            <person name="Sato S."/>
            <person name="Yoshikawa S."/>
            <person name="Yamada K."/>
            <person name="Nakamura Y."/>
            <person name="Ichinomiya M."/>
            <person name="Sato N."/>
            <person name="Blanc-Mathieu R."/>
            <person name="Endo H."/>
            <person name="Kuwata A."/>
            <person name="Ogata H."/>
        </authorList>
    </citation>
    <scope>NUCLEOTIDE SEQUENCE [LARGE SCALE GENOMIC DNA]</scope>
</reference>
<keyword evidence="8" id="KW-1185">Reference proteome</keyword>
<dbReference type="Pfam" id="PF01014">
    <property type="entry name" value="Uricase"/>
    <property type="match status" value="2"/>
</dbReference>
<proteinExistence type="inferred from homology"/>
<name>A0ABQ6MZ00_9STRA</name>
<dbReference type="Gene3D" id="3.10.270.10">
    <property type="entry name" value="Urate Oxidase"/>
    <property type="match status" value="1"/>
</dbReference>
<evidence type="ECO:0000256" key="2">
    <source>
        <dbReference type="ARBA" id="ARBA00009760"/>
    </source>
</evidence>
<evidence type="ECO:0000256" key="6">
    <source>
        <dbReference type="RuleBase" id="RU004455"/>
    </source>
</evidence>
<comment type="pathway">
    <text evidence="1 5">Purine metabolism; urate degradation; (S)-allantoin from urate: step 1/3.</text>
</comment>
<dbReference type="InterPro" id="IPR002042">
    <property type="entry name" value="Uricase"/>
</dbReference>
<dbReference type="EMBL" id="BRYB01000717">
    <property type="protein sequence ID" value="GMI36080.1"/>
    <property type="molecule type" value="Genomic_DNA"/>
</dbReference>
<dbReference type="PANTHER" id="PTHR42874:SF1">
    <property type="entry name" value="URICASE"/>
    <property type="match status" value="1"/>
</dbReference>
<dbReference type="PANTHER" id="PTHR42874">
    <property type="entry name" value="URICASE"/>
    <property type="match status" value="1"/>
</dbReference>
<sequence length="313" mass="34523">MPKISPAPADPAAPANLSSLRTQSFPLKAHNHGKAKVRVMKVVRSAEKHFAYEYSVDTTLFSPEYEKVFTAEDNSGLVATDTQKNTVYVIAKRTEANSPEQFGIDLCKHFISEYPVLTAAQAEVRMTLWERAVVDGEEHEHGWIKQSPEQAVAVVKLVREGEVFSVRSFVKGMTIFKSTQSGFADYHMDKYTLLPPCTERCLSTELTAEWGYTDIAGVDFADARAGVRAQLIKGIFGPAKGGVFSVSLQATIYDAGCLVLTEVACVSEIKIDTPNKHYLPYRQLEALGEVFEDDIFVPTDEPSGTITCTVARE</sequence>
<evidence type="ECO:0000256" key="5">
    <source>
        <dbReference type="PIRNR" id="PIRNR000241"/>
    </source>
</evidence>
<dbReference type="Proteomes" id="UP001165060">
    <property type="component" value="Unassembled WGS sequence"/>
</dbReference>
<keyword evidence="4 5" id="KW-0560">Oxidoreductase</keyword>
<keyword evidence="5" id="KW-0576">Peroxisome</keyword>